<keyword evidence="2" id="KW-0812">Transmembrane</keyword>
<dbReference type="EMBL" id="FMZP01000003">
    <property type="protein sequence ID" value="SDC35184.1"/>
    <property type="molecule type" value="Genomic_DNA"/>
</dbReference>
<evidence type="ECO:0000256" key="2">
    <source>
        <dbReference type="SAM" id="Phobius"/>
    </source>
</evidence>
<protein>
    <recommendedName>
        <fullName evidence="5">DUF5305 domain-containing protein</fullName>
    </recommendedName>
</protein>
<dbReference type="AlphaFoldDB" id="A0A1G6KW27"/>
<evidence type="ECO:0000256" key="1">
    <source>
        <dbReference type="SAM" id="MobiDB-lite"/>
    </source>
</evidence>
<gene>
    <name evidence="3" type="ORF">SAMN05192552_100399</name>
</gene>
<sequence length="394" mass="43192">MIDSPRLELVLARSGREIAIVLAVVGVLSIAATGWAVANPVTTTTPQFDEEHVTTDVGTSAVVTQNTTLWTEGDRLTDSPVYLLNESPELTIHPETRVQNASGGTPIEDGAVRHELVLRFEAVRNGESFWNETRPVLRESPSIDNGVATSNATIDIEALRQRQRQLEREVTGVGSIRLTMAFHTEYDTGRHQGSMTTTTPVSITDEAYWLGGSLSDSATHSHQSGITRTTESRSPALIGGLSVLGTLALAGAVFVTRRSPADIDAARRAVHEQRYAEWISQGSIPMWIGDHHVALETLEDVVDVAIDTNERVVHDEQRDLFAVLSDGVIYYYTDRGLWEETAWPEMDLQSQSTVVDADGELPPSDASELEGIDEFADADDPDGFEDDEEIWNQL</sequence>
<organism evidence="3 4">
    <name type="scientific">Natrinema hispanicum</name>
    <dbReference type="NCBI Taxonomy" id="392421"/>
    <lineage>
        <taxon>Archaea</taxon>
        <taxon>Methanobacteriati</taxon>
        <taxon>Methanobacteriota</taxon>
        <taxon>Stenosarchaea group</taxon>
        <taxon>Halobacteria</taxon>
        <taxon>Halobacteriales</taxon>
        <taxon>Natrialbaceae</taxon>
        <taxon>Natrinema</taxon>
    </lineage>
</organism>
<keyword evidence="2" id="KW-1133">Transmembrane helix</keyword>
<accession>A0A1G6KW27</accession>
<evidence type="ECO:0008006" key="5">
    <source>
        <dbReference type="Google" id="ProtNLM"/>
    </source>
</evidence>
<name>A0A1G6KW27_9EURY</name>
<feature type="compositionally biased region" description="Acidic residues" evidence="1">
    <location>
        <begin position="367"/>
        <end position="394"/>
    </location>
</feature>
<feature type="transmembrane region" description="Helical" evidence="2">
    <location>
        <begin position="236"/>
        <end position="255"/>
    </location>
</feature>
<dbReference type="Proteomes" id="UP000324021">
    <property type="component" value="Unassembled WGS sequence"/>
</dbReference>
<dbReference type="InterPro" id="IPR035185">
    <property type="entry name" value="DUF5305"/>
</dbReference>
<keyword evidence="2" id="KW-0472">Membrane</keyword>
<evidence type="ECO:0000313" key="3">
    <source>
        <dbReference type="EMBL" id="SDC35184.1"/>
    </source>
</evidence>
<dbReference type="RefSeq" id="WP_149782239.1">
    <property type="nucleotide sequence ID" value="NZ_FMZP01000003.1"/>
</dbReference>
<proteinExistence type="predicted"/>
<feature type="region of interest" description="Disordered" evidence="1">
    <location>
        <begin position="351"/>
        <end position="394"/>
    </location>
</feature>
<evidence type="ECO:0000313" key="4">
    <source>
        <dbReference type="Proteomes" id="UP000324021"/>
    </source>
</evidence>
<reference evidence="3 4" key="1">
    <citation type="submission" date="2016-10" db="EMBL/GenBank/DDBJ databases">
        <authorList>
            <person name="Varghese N."/>
            <person name="Submissions S."/>
        </authorList>
    </citation>
    <scope>NUCLEOTIDE SEQUENCE [LARGE SCALE GENOMIC DNA]</scope>
    <source>
        <strain evidence="3 4">CDM_1</strain>
    </source>
</reference>
<dbReference type="Pfam" id="PF17231">
    <property type="entry name" value="DUF5305"/>
    <property type="match status" value="1"/>
</dbReference>
<feature type="transmembrane region" description="Helical" evidence="2">
    <location>
        <begin position="20"/>
        <end position="38"/>
    </location>
</feature>